<accession>A0A4R9K7C7</accession>
<dbReference type="OrthoDB" id="9830703at2"/>
<protein>
    <submittedName>
        <fullName evidence="1">Uncharacterized protein</fullName>
    </submittedName>
</protein>
<dbReference type="RefSeq" id="WP_135621905.1">
    <property type="nucleotide sequence ID" value="NZ_RQGD01000010.1"/>
</dbReference>
<evidence type="ECO:0000313" key="1">
    <source>
        <dbReference type="EMBL" id="TGL62219.1"/>
    </source>
</evidence>
<evidence type="ECO:0000313" key="2">
    <source>
        <dbReference type="Proteomes" id="UP000297693"/>
    </source>
</evidence>
<gene>
    <name evidence="1" type="ORF">EHQ58_03165</name>
</gene>
<dbReference type="EMBL" id="RQGD01000010">
    <property type="protein sequence ID" value="TGL62219.1"/>
    <property type="molecule type" value="Genomic_DNA"/>
</dbReference>
<dbReference type="Proteomes" id="UP000297693">
    <property type="component" value="Unassembled WGS sequence"/>
</dbReference>
<dbReference type="AlphaFoldDB" id="A0A4R9K7C7"/>
<sequence length="128" mass="14691">MKTNIAYLNLISGQNPLRLTTFSIAKRNSLQLYAKIEKYGDISAYLDYLIEKYSYRIYHEFKNVPLGVNPPFNHFQGEKLVFKCKVYESTLSELMELAAYAALSKGSLFQLLIAWDITPPKPCQRMAA</sequence>
<comment type="caution">
    <text evidence="1">The sequence shown here is derived from an EMBL/GenBank/DDBJ whole genome shotgun (WGS) entry which is preliminary data.</text>
</comment>
<organism evidence="1 2">
    <name type="scientific">Leptospira ognonensis</name>
    <dbReference type="NCBI Taxonomy" id="2484945"/>
    <lineage>
        <taxon>Bacteria</taxon>
        <taxon>Pseudomonadati</taxon>
        <taxon>Spirochaetota</taxon>
        <taxon>Spirochaetia</taxon>
        <taxon>Leptospirales</taxon>
        <taxon>Leptospiraceae</taxon>
        <taxon>Leptospira</taxon>
    </lineage>
</organism>
<reference evidence="1" key="1">
    <citation type="journal article" date="2019" name="PLoS Negl. Trop. Dis.">
        <title>Revisiting the worldwide diversity of Leptospira species in the environment.</title>
        <authorList>
            <person name="Vincent A.T."/>
            <person name="Schiettekatte O."/>
            <person name="Bourhy P."/>
            <person name="Veyrier F.J."/>
            <person name="Picardeau M."/>
        </authorList>
    </citation>
    <scope>NUCLEOTIDE SEQUENCE [LARGE SCALE GENOMIC DNA]</scope>
    <source>
        <strain evidence="1">201702476</strain>
    </source>
</reference>
<proteinExistence type="predicted"/>
<keyword evidence="2" id="KW-1185">Reference proteome</keyword>
<name>A0A4R9K7C7_9LEPT</name>